<dbReference type="InterPro" id="IPR036653">
    <property type="entry name" value="CinA-like_C"/>
</dbReference>
<gene>
    <name evidence="2" type="primary">pncC</name>
    <name evidence="2" type="ORF">CLOTH_01150</name>
</gene>
<dbReference type="Gene3D" id="3.90.950.20">
    <property type="entry name" value="CinA-like"/>
    <property type="match status" value="1"/>
</dbReference>
<evidence type="ECO:0000313" key="3">
    <source>
        <dbReference type="Proteomes" id="UP000190140"/>
    </source>
</evidence>
<evidence type="ECO:0000259" key="1">
    <source>
        <dbReference type="Pfam" id="PF02464"/>
    </source>
</evidence>
<accession>A0A1V4IA93</accession>
<feature type="domain" description="CinA C-terminal" evidence="1">
    <location>
        <begin position="3"/>
        <end position="154"/>
    </location>
</feature>
<dbReference type="Proteomes" id="UP000190140">
    <property type="component" value="Unassembled WGS sequence"/>
</dbReference>
<evidence type="ECO:0000313" key="2">
    <source>
        <dbReference type="EMBL" id="OPJ56833.1"/>
    </source>
</evidence>
<reference evidence="2 3" key="1">
    <citation type="submission" date="2017-03" db="EMBL/GenBank/DDBJ databases">
        <title>Genome sequence of Clostridium thermoalcaliphilum DSM 7309.</title>
        <authorList>
            <person name="Poehlein A."/>
            <person name="Daniel R."/>
        </authorList>
    </citation>
    <scope>NUCLEOTIDE SEQUENCE [LARGE SCALE GENOMIC DNA]</scope>
    <source>
        <strain evidence="2 3">DSM 7309</strain>
    </source>
</reference>
<dbReference type="AlphaFoldDB" id="A0A1V4IA93"/>
<sequence>MIEMENELVKILIDNDFTISIAESCTGGIISSRIVSFPGVSSVFYEGIVTYSNESKMERLNVKKETLDKYGAVSEEVAREMAIGITKNGKVDIGLSVTGIAGPRGKTETKPVGLVYIGLYIKGNVKVKKINLMGDRNKIRNEASNVALSWLKDEVITYISSK</sequence>
<keyword evidence="3" id="KW-1185">Reference proteome</keyword>
<dbReference type="OrthoDB" id="9801454at2"/>
<comment type="caution">
    <text evidence="2">The sequence shown here is derived from an EMBL/GenBank/DDBJ whole genome shotgun (WGS) entry which is preliminary data.</text>
</comment>
<dbReference type="RefSeq" id="WP_079410163.1">
    <property type="nucleotide sequence ID" value="NZ_MZGW01000001.1"/>
</dbReference>
<keyword evidence="2" id="KW-0378">Hydrolase</keyword>
<dbReference type="GO" id="GO:0019159">
    <property type="term" value="F:nicotinamide-nucleotide amidase activity"/>
    <property type="evidence" value="ECO:0007669"/>
    <property type="project" value="UniProtKB-EC"/>
</dbReference>
<dbReference type="SUPFAM" id="SSF142433">
    <property type="entry name" value="CinA-like"/>
    <property type="match status" value="1"/>
</dbReference>
<dbReference type="EC" id="3.5.1.42" evidence="2"/>
<dbReference type="Pfam" id="PF02464">
    <property type="entry name" value="CinA"/>
    <property type="match status" value="1"/>
</dbReference>
<organism evidence="2 3">
    <name type="scientific">Alkalithermobacter paradoxus</name>
    <dbReference type="NCBI Taxonomy" id="29349"/>
    <lineage>
        <taxon>Bacteria</taxon>
        <taxon>Bacillati</taxon>
        <taxon>Bacillota</taxon>
        <taxon>Clostridia</taxon>
        <taxon>Peptostreptococcales</taxon>
        <taxon>Tepidibacteraceae</taxon>
        <taxon>Alkalithermobacter</taxon>
    </lineage>
</organism>
<protein>
    <submittedName>
        <fullName evidence="2">Nicotinamide-nucleotide amidohydrolase PncC</fullName>
        <ecNumber evidence="2">3.5.1.42</ecNumber>
    </submittedName>
</protein>
<dbReference type="STRING" id="29349.CLOTH_01150"/>
<name>A0A1V4IA93_9FIRM</name>
<dbReference type="EMBL" id="MZGW01000001">
    <property type="protein sequence ID" value="OPJ56833.1"/>
    <property type="molecule type" value="Genomic_DNA"/>
</dbReference>
<dbReference type="NCBIfam" id="TIGR00199">
    <property type="entry name" value="PncC_domain"/>
    <property type="match status" value="1"/>
</dbReference>
<dbReference type="InterPro" id="IPR008136">
    <property type="entry name" value="CinA_C"/>
</dbReference>
<proteinExistence type="predicted"/>